<evidence type="ECO:0000256" key="4">
    <source>
        <dbReference type="ARBA" id="ARBA00022475"/>
    </source>
</evidence>
<name>A0AAD5BW92_AMBAR</name>
<dbReference type="InterPro" id="IPR006459">
    <property type="entry name" value="CASP/CASPL"/>
</dbReference>
<feature type="transmembrane region" description="Helical" evidence="8">
    <location>
        <begin position="230"/>
        <end position="263"/>
    </location>
</feature>
<protein>
    <recommendedName>
        <fullName evidence="8">CASP-like protein</fullName>
    </recommendedName>
</protein>
<comment type="subunit">
    <text evidence="3 8">Homodimer and heterodimers.</text>
</comment>
<evidence type="ECO:0000256" key="8">
    <source>
        <dbReference type="RuleBase" id="RU361233"/>
    </source>
</evidence>
<dbReference type="Pfam" id="PF04535">
    <property type="entry name" value="CASP_dom"/>
    <property type="match status" value="1"/>
</dbReference>
<keyword evidence="6 8" id="KW-1133">Transmembrane helix</keyword>
<evidence type="ECO:0000256" key="7">
    <source>
        <dbReference type="ARBA" id="ARBA00023136"/>
    </source>
</evidence>
<dbReference type="GO" id="GO:0005886">
    <property type="term" value="C:plasma membrane"/>
    <property type="evidence" value="ECO:0007669"/>
    <property type="project" value="UniProtKB-SubCell"/>
</dbReference>
<accession>A0AAD5BW92</accession>
<dbReference type="Proteomes" id="UP001206925">
    <property type="component" value="Unassembled WGS sequence"/>
</dbReference>
<dbReference type="InterPro" id="IPR044173">
    <property type="entry name" value="CASPL"/>
</dbReference>
<gene>
    <name evidence="11" type="ORF">M8C21_008986</name>
</gene>
<dbReference type="InterPro" id="IPR006702">
    <property type="entry name" value="CASP_dom"/>
</dbReference>
<evidence type="ECO:0000256" key="3">
    <source>
        <dbReference type="ARBA" id="ARBA00011489"/>
    </source>
</evidence>
<keyword evidence="12" id="KW-1185">Reference proteome</keyword>
<keyword evidence="5 8" id="KW-0812">Transmembrane</keyword>
<feature type="transmembrane region" description="Helical" evidence="8">
    <location>
        <begin position="199"/>
        <end position="223"/>
    </location>
</feature>
<keyword evidence="7 8" id="KW-0472">Membrane</keyword>
<evidence type="ECO:0000256" key="2">
    <source>
        <dbReference type="ARBA" id="ARBA00007651"/>
    </source>
</evidence>
<sequence>MFAAPSEPVPDLNSNCEGMEVVSETQPGPEASQDGHNSGTVTSNQGADVEEVAVPVEVVEEANSLQGTHAVWDWRRADLNAAEHQQLADLLQLLVPVTLLPAADFWTAKLNESSNFEVPRAGIYTYIMETQFKDVEVVNRSSTFKSKDLAVRLLALALTLVAAVLLGVNKQTTTVSITLVTSLPPVDLPVTAKWNQMSAFVYFVIANAIACSYGATSLILILVTRGRNKLMSFLVTVLDLVMVGLLFSAIGATGSIGLIGYNGNSHVRWDKVCNVFGKFCHQVAIAVFLSFAGSIAYLLLIIIASLKLHNKF</sequence>
<comment type="similarity">
    <text evidence="2 8">Belongs to the Casparian strip membrane proteins (CASP) family.</text>
</comment>
<evidence type="ECO:0000256" key="1">
    <source>
        <dbReference type="ARBA" id="ARBA00004651"/>
    </source>
</evidence>
<evidence type="ECO:0000256" key="9">
    <source>
        <dbReference type="SAM" id="MobiDB-lite"/>
    </source>
</evidence>
<feature type="compositionally biased region" description="Polar residues" evidence="9">
    <location>
        <begin position="34"/>
        <end position="46"/>
    </location>
</feature>
<feature type="transmembrane region" description="Helical" evidence="8">
    <location>
        <begin position="149"/>
        <end position="168"/>
    </location>
</feature>
<dbReference type="EMBL" id="JAMZMK010010983">
    <property type="protein sequence ID" value="KAI7729529.1"/>
    <property type="molecule type" value="Genomic_DNA"/>
</dbReference>
<evidence type="ECO:0000259" key="10">
    <source>
        <dbReference type="Pfam" id="PF04535"/>
    </source>
</evidence>
<dbReference type="NCBIfam" id="TIGR01569">
    <property type="entry name" value="A_tha_TIGR01569"/>
    <property type="match status" value="1"/>
</dbReference>
<feature type="region of interest" description="Disordered" evidence="9">
    <location>
        <begin position="20"/>
        <end position="46"/>
    </location>
</feature>
<organism evidence="11 12">
    <name type="scientific">Ambrosia artemisiifolia</name>
    <name type="common">Common ragweed</name>
    <dbReference type="NCBI Taxonomy" id="4212"/>
    <lineage>
        <taxon>Eukaryota</taxon>
        <taxon>Viridiplantae</taxon>
        <taxon>Streptophyta</taxon>
        <taxon>Embryophyta</taxon>
        <taxon>Tracheophyta</taxon>
        <taxon>Spermatophyta</taxon>
        <taxon>Magnoliopsida</taxon>
        <taxon>eudicotyledons</taxon>
        <taxon>Gunneridae</taxon>
        <taxon>Pentapetalae</taxon>
        <taxon>asterids</taxon>
        <taxon>campanulids</taxon>
        <taxon>Asterales</taxon>
        <taxon>Asteraceae</taxon>
        <taxon>Asteroideae</taxon>
        <taxon>Heliantheae alliance</taxon>
        <taxon>Heliantheae</taxon>
        <taxon>Ambrosia</taxon>
    </lineage>
</organism>
<dbReference type="PANTHER" id="PTHR36488:SF8">
    <property type="entry name" value="CASP-LIKE PROTEIN 1U1"/>
    <property type="match status" value="1"/>
</dbReference>
<dbReference type="PANTHER" id="PTHR36488">
    <property type="entry name" value="CASP-LIKE PROTEIN 1U1"/>
    <property type="match status" value="1"/>
</dbReference>
<proteinExistence type="inferred from homology"/>
<evidence type="ECO:0000313" key="11">
    <source>
        <dbReference type="EMBL" id="KAI7729529.1"/>
    </source>
</evidence>
<evidence type="ECO:0000256" key="5">
    <source>
        <dbReference type="ARBA" id="ARBA00022692"/>
    </source>
</evidence>
<feature type="transmembrane region" description="Helical" evidence="8">
    <location>
        <begin position="283"/>
        <end position="306"/>
    </location>
</feature>
<evidence type="ECO:0000256" key="6">
    <source>
        <dbReference type="ARBA" id="ARBA00022989"/>
    </source>
</evidence>
<keyword evidence="4 8" id="KW-1003">Cell membrane</keyword>
<evidence type="ECO:0000313" key="12">
    <source>
        <dbReference type="Proteomes" id="UP001206925"/>
    </source>
</evidence>
<dbReference type="AlphaFoldDB" id="A0AAD5BW92"/>
<feature type="domain" description="Casparian strip membrane protein" evidence="10">
    <location>
        <begin position="144"/>
        <end position="295"/>
    </location>
</feature>
<comment type="caution">
    <text evidence="11">The sequence shown here is derived from an EMBL/GenBank/DDBJ whole genome shotgun (WGS) entry which is preliminary data.</text>
</comment>
<comment type="subcellular location">
    <subcellularLocation>
        <location evidence="1 8">Cell membrane</location>
        <topology evidence="1 8">Multi-pass membrane protein</topology>
    </subcellularLocation>
</comment>
<reference evidence="11" key="1">
    <citation type="submission" date="2022-06" db="EMBL/GenBank/DDBJ databases">
        <title>Uncovering the hologenomic basis of an extraordinary plant invasion.</title>
        <authorList>
            <person name="Bieker V.C."/>
            <person name="Martin M.D."/>
            <person name="Gilbert T."/>
            <person name="Hodgins K."/>
            <person name="Battlay P."/>
            <person name="Petersen B."/>
            <person name="Wilson J."/>
        </authorList>
    </citation>
    <scope>NUCLEOTIDE SEQUENCE</scope>
    <source>
        <strain evidence="11">AA19_3_7</strain>
        <tissue evidence="11">Leaf</tissue>
    </source>
</reference>